<keyword evidence="2" id="KW-0472">Membrane</keyword>
<feature type="transmembrane region" description="Helical" evidence="2">
    <location>
        <begin position="151"/>
        <end position="169"/>
    </location>
</feature>
<feature type="compositionally biased region" description="Low complexity" evidence="1">
    <location>
        <begin position="84"/>
        <end position="100"/>
    </location>
</feature>
<accession>A0A0V0R8T6</accession>
<sequence>MVKNEEFYDNHKKRQQTEDSTAYEQTDRSFSKQNKNQQGCNYIYPPVEQSEPNQKKKHSKNIVFQKKDRQKKYQLDDVEKQEQNKNQNQQQQLQQLQQQQMPAEENNQNQDMQESLPVRMIYHPNQVQIQLSDELFEFAQELVHYKKFCKCLFYTLIIFSLATVVNYALTVEDKGKTEFTLGEALAILDYIIWAIGAYIGSRGVELGRFKLVRNSNYLFAFSLIFFFGASIFRCWYYFGIKGETIGFLWGVFLMFFILYFFYSRAFNLIPKTYRLSKKMSKYNKDKSKQDPNISFLVQFEV</sequence>
<feature type="region of interest" description="Disordered" evidence="1">
    <location>
        <begin position="1"/>
        <end position="111"/>
    </location>
</feature>
<evidence type="ECO:0000313" key="4">
    <source>
        <dbReference type="Proteomes" id="UP000054937"/>
    </source>
</evidence>
<dbReference type="AlphaFoldDB" id="A0A0V0R8T6"/>
<feature type="transmembrane region" description="Helical" evidence="2">
    <location>
        <begin position="244"/>
        <end position="262"/>
    </location>
</feature>
<evidence type="ECO:0000256" key="2">
    <source>
        <dbReference type="SAM" id="Phobius"/>
    </source>
</evidence>
<feature type="compositionally biased region" description="Polar residues" evidence="1">
    <location>
        <begin position="31"/>
        <end position="40"/>
    </location>
</feature>
<evidence type="ECO:0008006" key="5">
    <source>
        <dbReference type="Google" id="ProtNLM"/>
    </source>
</evidence>
<keyword evidence="4" id="KW-1185">Reference proteome</keyword>
<reference evidence="3 4" key="1">
    <citation type="journal article" date="2015" name="Sci. Rep.">
        <title>Genome of the facultative scuticociliatosis pathogen Pseudocohnilembus persalinus provides insight into its virulence through horizontal gene transfer.</title>
        <authorList>
            <person name="Xiong J."/>
            <person name="Wang G."/>
            <person name="Cheng J."/>
            <person name="Tian M."/>
            <person name="Pan X."/>
            <person name="Warren A."/>
            <person name="Jiang C."/>
            <person name="Yuan D."/>
            <person name="Miao W."/>
        </authorList>
    </citation>
    <scope>NUCLEOTIDE SEQUENCE [LARGE SCALE GENOMIC DNA]</scope>
    <source>
        <strain evidence="3">36N120E</strain>
    </source>
</reference>
<evidence type="ECO:0000256" key="1">
    <source>
        <dbReference type="SAM" id="MobiDB-lite"/>
    </source>
</evidence>
<name>A0A0V0R8T6_PSEPJ</name>
<dbReference type="InParanoid" id="A0A0V0R8T6"/>
<feature type="compositionally biased region" description="Basic and acidic residues" evidence="1">
    <location>
        <begin position="1"/>
        <end position="10"/>
    </location>
</feature>
<protein>
    <recommendedName>
        <fullName evidence="5">Transmembrane protein</fullName>
    </recommendedName>
</protein>
<feature type="transmembrane region" description="Helical" evidence="2">
    <location>
        <begin position="184"/>
        <end position="204"/>
    </location>
</feature>
<dbReference type="Proteomes" id="UP000054937">
    <property type="component" value="Unassembled WGS sequence"/>
</dbReference>
<organism evidence="3 4">
    <name type="scientific">Pseudocohnilembus persalinus</name>
    <name type="common">Ciliate</name>
    <dbReference type="NCBI Taxonomy" id="266149"/>
    <lineage>
        <taxon>Eukaryota</taxon>
        <taxon>Sar</taxon>
        <taxon>Alveolata</taxon>
        <taxon>Ciliophora</taxon>
        <taxon>Intramacronucleata</taxon>
        <taxon>Oligohymenophorea</taxon>
        <taxon>Scuticociliatia</taxon>
        <taxon>Philasterida</taxon>
        <taxon>Pseudocohnilembidae</taxon>
        <taxon>Pseudocohnilembus</taxon>
    </lineage>
</organism>
<keyword evidence="2" id="KW-0812">Transmembrane</keyword>
<dbReference type="EMBL" id="LDAU01000025">
    <property type="protein sequence ID" value="KRX10616.1"/>
    <property type="molecule type" value="Genomic_DNA"/>
</dbReference>
<feature type="compositionally biased region" description="Basic and acidic residues" evidence="1">
    <location>
        <begin position="65"/>
        <end position="83"/>
    </location>
</feature>
<comment type="caution">
    <text evidence="3">The sequence shown here is derived from an EMBL/GenBank/DDBJ whole genome shotgun (WGS) entry which is preliminary data.</text>
</comment>
<evidence type="ECO:0000313" key="3">
    <source>
        <dbReference type="EMBL" id="KRX10616.1"/>
    </source>
</evidence>
<keyword evidence="2" id="KW-1133">Transmembrane helix</keyword>
<feature type="transmembrane region" description="Helical" evidence="2">
    <location>
        <begin position="216"/>
        <end position="238"/>
    </location>
</feature>
<gene>
    <name evidence="3" type="ORF">PPERSA_05436</name>
</gene>
<proteinExistence type="predicted"/>